<reference evidence="1" key="2">
    <citation type="submission" date="2021-10" db="EMBL/GenBank/DDBJ databases">
        <title>Phylogenomics reveals ancestral predisposition of the termite-cultivated fungus Termitomyces towards a domesticated lifestyle.</title>
        <authorList>
            <person name="Auxier B."/>
            <person name="Grum-Grzhimaylo A."/>
            <person name="Cardenas M.E."/>
            <person name="Lodge J.D."/>
            <person name="Laessoe T."/>
            <person name="Pedersen O."/>
            <person name="Smith M.E."/>
            <person name="Kuyper T.W."/>
            <person name="Franco-Molano E.A."/>
            <person name="Baroni T.J."/>
            <person name="Aanen D.K."/>
        </authorList>
    </citation>
    <scope>NUCLEOTIDE SEQUENCE</scope>
    <source>
        <strain evidence="1">D49</strain>
    </source>
</reference>
<sequence length="60" mass="6604">MFITLMHELHKTKIAVFGGKPGEKMEFKGMAGNQVMEWADLGTEIKTAGLKDDPMAPPDL</sequence>
<keyword evidence="2" id="KW-1185">Reference proteome</keyword>
<reference evidence="1" key="1">
    <citation type="submission" date="2021-02" db="EMBL/GenBank/DDBJ databases">
        <authorList>
            <person name="Nieuwenhuis M."/>
            <person name="Van De Peppel L.J.J."/>
        </authorList>
    </citation>
    <scope>NUCLEOTIDE SEQUENCE</scope>
    <source>
        <strain evidence="1">D49</strain>
    </source>
</reference>
<dbReference type="OrthoDB" id="27214at2759"/>
<protein>
    <submittedName>
        <fullName evidence="1">Uncharacterized protein</fullName>
    </submittedName>
</protein>
<name>A0A9P7FYR0_9AGAR</name>
<comment type="caution">
    <text evidence="1">The sequence shown here is derived from an EMBL/GenBank/DDBJ whole genome shotgun (WGS) entry which is preliminary data.</text>
</comment>
<organism evidence="1 2">
    <name type="scientific">Sphagnurus paluster</name>
    <dbReference type="NCBI Taxonomy" id="117069"/>
    <lineage>
        <taxon>Eukaryota</taxon>
        <taxon>Fungi</taxon>
        <taxon>Dikarya</taxon>
        <taxon>Basidiomycota</taxon>
        <taxon>Agaricomycotina</taxon>
        <taxon>Agaricomycetes</taxon>
        <taxon>Agaricomycetidae</taxon>
        <taxon>Agaricales</taxon>
        <taxon>Tricholomatineae</taxon>
        <taxon>Lyophyllaceae</taxon>
        <taxon>Sphagnurus</taxon>
    </lineage>
</organism>
<gene>
    <name evidence="1" type="ORF">H0H81_000020</name>
</gene>
<dbReference type="AlphaFoldDB" id="A0A9P7FYR0"/>
<dbReference type="Proteomes" id="UP000717328">
    <property type="component" value="Unassembled WGS sequence"/>
</dbReference>
<accession>A0A9P7FYR0</accession>
<dbReference type="EMBL" id="JABCKI010005714">
    <property type="protein sequence ID" value="KAG5639740.1"/>
    <property type="molecule type" value="Genomic_DNA"/>
</dbReference>
<evidence type="ECO:0000313" key="1">
    <source>
        <dbReference type="EMBL" id="KAG5639740.1"/>
    </source>
</evidence>
<proteinExistence type="predicted"/>
<evidence type="ECO:0000313" key="2">
    <source>
        <dbReference type="Proteomes" id="UP000717328"/>
    </source>
</evidence>